<dbReference type="Gene3D" id="2.60.40.10">
    <property type="entry name" value="Immunoglobulins"/>
    <property type="match status" value="3"/>
</dbReference>
<dbReference type="SUPFAM" id="SSF49265">
    <property type="entry name" value="Fibronectin type III"/>
    <property type="match status" value="3"/>
</dbReference>
<feature type="chain" id="PRO_5043484957" evidence="3">
    <location>
        <begin position="23"/>
        <end position="521"/>
    </location>
</feature>
<keyword evidence="3" id="KW-0732">Signal</keyword>
<dbReference type="PANTHER" id="PTHR20859">
    <property type="entry name" value="INTERFERON/INTERLEUKIN RECEPTOR"/>
    <property type="match status" value="1"/>
</dbReference>
<keyword evidence="2" id="KW-1133">Transmembrane helix</keyword>
<feature type="domain" description="Interferon/interleukin receptor" evidence="5">
    <location>
        <begin position="309"/>
        <end position="409"/>
    </location>
</feature>
<evidence type="ECO:0000256" key="3">
    <source>
        <dbReference type="SAM" id="SignalP"/>
    </source>
</evidence>
<feature type="domain" description="Interferon/interleukin receptor" evidence="5">
    <location>
        <begin position="122"/>
        <end position="210"/>
    </location>
</feature>
<evidence type="ECO:0000259" key="5">
    <source>
        <dbReference type="Pfam" id="PF09294"/>
    </source>
</evidence>
<organism evidence="6 7">
    <name type="scientific">Engystomops pustulosus</name>
    <name type="common">Tungara frog</name>
    <name type="synonym">Physalaemus pustulosus</name>
    <dbReference type="NCBI Taxonomy" id="76066"/>
    <lineage>
        <taxon>Eukaryota</taxon>
        <taxon>Metazoa</taxon>
        <taxon>Chordata</taxon>
        <taxon>Craniata</taxon>
        <taxon>Vertebrata</taxon>
        <taxon>Euteleostomi</taxon>
        <taxon>Amphibia</taxon>
        <taxon>Batrachia</taxon>
        <taxon>Anura</taxon>
        <taxon>Neobatrachia</taxon>
        <taxon>Hyloidea</taxon>
        <taxon>Leptodactylidae</taxon>
        <taxon>Leiuperinae</taxon>
        <taxon>Engystomops</taxon>
    </lineage>
</organism>
<evidence type="ECO:0000256" key="1">
    <source>
        <dbReference type="SAM" id="MobiDB-lite"/>
    </source>
</evidence>
<keyword evidence="2" id="KW-0472">Membrane</keyword>
<keyword evidence="2" id="KW-0812">Transmembrane</keyword>
<feature type="compositionally biased region" description="Polar residues" evidence="1">
    <location>
        <begin position="500"/>
        <end position="521"/>
    </location>
</feature>
<feature type="signal peptide" evidence="3">
    <location>
        <begin position="1"/>
        <end position="22"/>
    </location>
</feature>
<feature type="region of interest" description="Disordered" evidence="1">
    <location>
        <begin position="495"/>
        <end position="521"/>
    </location>
</feature>
<keyword evidence="7" id="KW-1185">Reference proteome</keyword>
<evidence type="ECO:0000256" key="2">
    <source>
        <dbReference type="SAM" id="Phobius"/>
    </source>
</evidence>
<evidence type="ECO:0000259" key="4">
    <source>
        <dbReference type="Pfam" id="PF01108"/>
    </source>
</evidence>
<dbReference type="InterPro" id="IPR013783">
    <property type="entry name" value="Ig-like_fold"/>
</dbReference>
<dbReference type="EMBL" id="WNYA01000002">
    <property type="protein sequence ID" value="KAG8590931.1"/>
    <property type="molecule type" value="Genomic_DNA"/>
</dbReference>
<dbReference type="GO" id="GO:0004896">
    <property type="term" value="F:cytokine receptor activity"/>
    <property type="evidence" value="ECO:0007669"/>
    <property type="project" value="TreeGrafter"/>
</dbReference>
<dbReference type="InterPro" id="IPR050650">
    <property type="entry name" value="Type-II_Cytokine-TF_Rcpt"/>
</dbReference>
<evidence type="ECO:0000313" key="6">
    <source>
        <dbReference type="EMBL" id="KAG8590931.1"/>
    </source>
</evidence>
<name>A0AAV7D273_ENGPU</name>
<evidence type="ECO:0000313" key="7">
    <source>
        <dbReference type="Proteomes" id="UP000824782"/>
    </source>
</evidence>
<accession>A0AAV7D273</accession>
<feature type="transmembrane region" description="Helical" evidence="2">
    <location>
        <begin position="416"/>
        <end position="435"/>
    </location>
</feature>
<dbReference type="Pfam" id="PF01108">
    <property type="entry name" value="Tissue_fac"/>
    <property type="match status" value="1"/>
</dbReference>
<dbReference type="GO" id="GO:0005886">
    <property type="term" value="C:plasma membrane"/>
    <property type="evidence" value="ECO:0007669"/>
    <property type="project" value="TreeGrafter"/>
</dbReference>
<dbReference type="AlphaFoldDB" id="A0AAV7D273"/>
<dbReference type="Pfam" id="PF09294">
    <property type="entry name" value="Interfer-bind"/>
    <property type="match status" value="2"/>
</dbReference>
<sequence>MREDMAGRLVAWLLLPVMLIVATETNDLETIEILFEKSPNSVSALWDWNYECPDEVTYTAAYKKLGAPDNESQECVTTEQCSCEIPYGLLDHSHNYTLLINATTPGGKILLYSKDFDPNCKIKPPTDVHVNTSDALVIVTFTTSKLSYIEEYNITFRRNDSKNEKSALAQSGIYIIPPNELLPEHTYCLKVNVYNKQTMELSVFSPEECFMAPARGPPDNLRMEALDSTYLLNWDWDFDRSPNPTFTVEKCHTFDSCAKIKRCENITTTQCDCSELLFIGNHILRVSVYDSHRQEKSANVIQFHPSQDTVISPPKDLKMGIKGNKLFINVSAPEGFNNSNIYHLCDWLTHLEYWTKSTQNSEVTVQESNKPFFSIESKEASTTYCAKAKMTCNNNSNRSSLYGEEHCITSGSRSYLVAWIFMAIVVISVVLYICFCNVKRYIKHIFFPSSNLPPTFHKGLGETSLNCNQEQFLLPKEEATDRCCIDLRSSTEDLVPINGSDKSQGNSQDSGNYSNEGHGTQ</sequence>
<protein>
    <submittedName>
        <fullName evidence="6">Uncharacterized protein</fullName>
    </submittedName>
</protein>
<dbReference type="PANTHER" id="PTHR20859:SF54">
    <property type="entry name" value="INTERFERON ALPHA_BETA RECEPTOR 1"/>
    <property type="match status" value="1"/>
</dbReference>
<comment type="caution">
    <text evidence="6">The sequence shown here is derived from an EMBL/GenBank/DDBJ whole genome shotgun (WGS) entry which is preliminary data.</text>
</comment>
<dbReference type="InterPro" id="IPR036116">
    <property type="entry name" value="FN3_sf"/>
</dbReference>
<dbReference type="InterPro" id="IPR003961">
    <property type="entry name" value="FN3_dom"/>
</dbReference>
<gene>
    <name evidence="6" type="ORF">GDO81_006976</name>
</gene>
<dbReference type="Proteomes" id="UP000824782">
    <property type="component" value="Unassembled WGS sequence"/>
</dbReference>
<feature type="domain" description="Fibronectin type-III" evidence="4">
    <location>
        <begin position="215"/>
        <end position="277"/>
    </location>
</feature>
<proteinExistence type="predicted"/>
<dbReference type="InterPro" id="IPR015373">
    <property type="entry name" value="Interferon/interleukin_rcp_dom"/>
</dbReference>
<reference evidence="6" key="1">
    <citation type="thesis" date="2020" institute="ProQuest LLC" country="789 East Eisenhower Parkway, Ann Arbor, MI, USA">
        <title>Comparative Genomics and Chromosome Evolution.</title>
        <authorList>
            <person name="Mudd A.B."/>
        </authorList>
    </citation>
    <scope>NUCLEOTIDE SEQUENCE</scope>
    <source>
        <strain evidence="6">237g6f4</strain>
        <tissue evidence="6">Blood</tissue>
    </source>
</reference>